<feature type="region of interest" description="Disordered" evidence="2">
    <location>
        <begin position="111"/>
        <end position="134"/>
    </location>
</feature>
<evidence type="ECO:0000313" key="3">
    <source>
        <dbReference type="EMBL" id="GAA0284471.1"/>
    </source>
</evidence>
<dbReference type="SUPFAM" id="SSF51004">
    <property type="entry name" value="C-terminal (heme d1) domain of cytochrome cd1-nitrite reductase"/>
    <property type="match status" value="1"/>
</dbReference>
<dbReference type="EMBL" id="BAAAGX010000046">
    <property type="protein sequence ID" value="GAA0284471.1"/>
    <property type="molecule type" value="Genomic_DNA"/>
</dbReference>
<dbReference type="PANTHER" id="PTHR30344">
    <property type="entry name" value="6-PHOSPHOGLUCONOLACTONASE-RELATED"/>
    <property type="match status" value="1"/>
</dbReference>
<keyword evidence="4" id="KW-1185">Reference proteome</keyword>
<dbReference type="PANTHER" id="PTHR30344:SF1">
    <property type="entry name" value="6-PHOSPHOGLUCONOLACTONASE"/>
    <property type="match status" value="1"/>
</dbReference>
<gene>
    <name evidence="3" type="ORF">GCM10009539_85820</name>
</gene>
<accession>A0ABP3F0C8</accession>
<dbReference type="InterPro" id="IPR050282">
    <property type="entry name" value="Cycloisomerase_2"/>
</dbReference>
<dbReference type="InterPro" id="IPR019405">
    <property type="entry name" value="Lactonase_7-beta_prop"/>
</dbReference>
<reference evidence="4" key="1">
    <citation type="journal article" date="2019" name="Int. J. Syst. Evol. Microbiol.">
        <title>The Global Catalogue of Microorganisms (GCM) 10K type strain sequencing project: providing services to taxonomists for standard genome sequencing and annotation.</title>
        <authorList>
            <consortium name="The Broad Institute Genomics Platform"/>
            <consortium name="The Broad Institute Genome Sequencing Center for Infectious Disease"/>
            <person name="Wu L."/>
            <person name="Ma J."/>
        </authorList>
    </citation>
    <scope>NUCLEOTIDE SEQUENCE [LARGE SCALE GENOMIC DNA]</scope>
    <source>
        <strain evidence="4">JCM 10425</strain>
    </source>
</reference>
<evidence type="ECO:0000313" key="4">
    <source>
        <dbReference type="Proteomes" id="UP001500967"/>
    </source>
</evidence>
<protein>
    <submittedName>
        <fullName evidence="3">Lactonase family protein</fullName>
    </submittedName>
</protein>
<sequence length="310" mass="31989">MTTRLVIGSYTSDMKGTGAGLSVIPGEHVVSPSPSYVATDGSYLYAVNEGTGEVSSYALDTLEVLSTQSTGGQWPCHLALIDGYLLAANYGSGSVSVHPVADGRIGARTSLVQHSGTGPNPERQDGPHAHQVVPGPDGQVTVVDLGLDRLVHYTFADGTLTRVGETPLPPGTGPRHVAVHPSGRWYVAGELNSTVVTLAGGDVAAITPATAVDGPNQASAIALAGDHLYVANRGPDTITAFHLDADGVPEPIAEVPTGGHWPRDFALVDDGLVVANERSNTLTWFTLKDGVPVPTGRTVEIGSPTSVLPL</sequence>
<dbReference type="InterPro" id="IPR011048">
    <property type="entry name" value="Haem_d1_sf"/>
</dbReference>
<comment type="similarity">
    <text evidence="1">Belongs to the cycloisomerase 2 family.</text>
</comment>
<organism evidence="3 4">
    <name type="scientific">Cryptosporangium japonicum</name>
    <dbReference type="NCBI Taxonomy" id="80872"/>
    <lineage>
        <taxon>Bacteria</taxon>
        <taxon>Bacillati</taxon>
        <taxon>Actinomycetota</taxon>
        <taxon>Actinomycetes</taxon>
        <taxon>Cryptosporangiales</taxon>
        <taxon>Cryptosporangiaceae</taxon>
        <taxon>Cryptosporangium</taxon>
    </lineage>
</organism>
<comment type="caution">
    <text evidence="3">The sequence shown here is derived from an EMBL/GenBank/DDBJ whole genome shotgun (WGS) entry which is preliminary data.</text>
</comment>
<evidence type="ECO:0000256" key="2">
    <source>
        <dbReference type="SAM" id="MobiDB-lite"/>
    </source>
</evidence>
<name>A0ABP3F0C8_9ACTN</name>
<dbReference type="InterPro" id="IPR015943">
    <property type="entry name" value="WD40/YVTN_repeat-like_dom_sf"/>
</dbReference>
<evidence type="ECO:0000256" key="1">
    <source>
        <dbReference type="ARBA" id="ARBA00005564"/>
    </source>
</evidence>
<dbReference type="RefSeq" id="WP_344654708.1">
    <property type="nucleotide sequence ID" value="NZ_BAAAGX010000046.1"/>
</dbReference>
<dbReference type="Gene3D" id="2.130.10.10">
    <property type="entry name" value="YVTN repeat-like/Quinoprotein amine dehydrogenase"/>
    <property type="match status" value="1"/>
</dbReference>
<dbReference type="Pfam" id="PF10282">
    <property type="entry name" value="Lactonase"/>
    <property type="match status" value="1"/>
</dbReference>
<proteinExistence type="inferred from homology"/>
<dbReference type="Proteomes" id="UP001500967">
    <property type="component" value="Unassembled WGS sequence"/>
</dbReference>